<dbReference type="Proteomes" id="UP000437017">
    <property type="component" value="Unassembled WGS sequence"/>
</dbReference>
<evidence type="ECO:0000256" key="6">
    <source>
        <dbReference type="ARBA" id="ARBA00023054"/>
    </source>
</evidence>
<dbReference type="GO" id="GO:0051301">
    <property type="term" value="P:cell division"/>
    <property type="evidence" value="ECO:0007669"/>
    <property type="project" value="UniProtKB-KW"/>
</dbReference>
<dbReference type="EMBL" id="SGJD01001205">
    <property type="protein sequence ID" value="KAB0401521.1"/>
    <property type="molecule type" value="Genomic_DNA"/>
</dbReference>
<evidence type="ECO:0000256" key="9">
    <source>
        <dbReference type="ARBA" id="ARBA00023306"/>
    </source>
</evidence>
<feature type="compositionally biased region" description="Low complexity" evidence="13">
    <location>
        <begin position="43"/>
        <end position="52"/>
    </location>
</feature>
<comment type="caution">
    <text evidence="14">The sequence shown here is derived from an EMBL/GenBank/DDBJ whole genome shotgun (WGS) entry which is preliminary data.</text>
</comment>
<evidence type="ECO:0000313" key="14">
    <source>
        <dbReference type="EMBL" id="KAB0401521.1"/>
    </source>
</evidence>
<keyword evidence="5" id="KW-0132">Cell division</keyword>
<evidence type="ECO:0000256" key="4">
    <source>
        <dbReference type="ARBA" id="ARBA00022454"/>
    </source>
</evidence>
<sequence>MQSKDQIQIGFSEAHGRKPGDVDRPPFYPSEARAAGPGDWRPGQQQGAAAQGRHLFEEENEKAQEFLEAAAQRQEQLQQKCQQLQQKRQRLKEELEKLGVQVPAQGQSKQEEGAGPGEAVSPGIRFREQRQLMKGAL</sequence>
<evidence type="ECO:0000256" key="8">
    <source>
        <dbReference type="ARBA" id="ARBA00023254"/>
    </source>
</evidence>
<name>A0A6A1Q5W8_BALPH</name>
<keyword evidence="15" id="KW-1185">Reference proteome</keyword>
<feature type="region of interest" description="Disordered" evidence="13">
    <location>
        <begin position="1"/>
        <end position="52"/>
    </location>
</feature>
<keyword evidence="8" id="KW-0469">Meiosis</keyword>
<evidence type="ECO:0000313" key="15">
    <source>
        <dbReference type="Proteomes" id="UP000437017"/>
    </source>
</evidence>
<dbReference type="PANTHER" id="PTHR21731">
    <property type="entry name" value="SYNAPTONEMAL COMPLEX CENTRAL ELEMENT PROTEIN 1-LIKE"/>
    <property type="match status" value="1"/>
</dbReference>
<accession>A0A6A1Q5W8</accession>
<gene>
    <name evidence="14" type="ORF">E2I00_002211</name>
</gene>
<dbReference type="AlphaFoldDB" id="A0A6A1Q5W8"/>
<evidence type="ECO:0000256" key="10">
    <source>
        <dbReference type="ARBA" id="ARBA00039883"/>
    </source>
</evidence>
<keyword evidence="7" id="KW-0539">Nucleus</keyword>
<evidence type="ECO:0000256" key="1">
    <source>
        <dbReference type="ARBA" id="ARBA00004123"/>
    </source>
</evidence>
<comment type="similarity">
    <text evidence="3">Belongs to the SYCE family.</text>
</comment>
<feature type="region of interest" description="Disordered" evidence="13">
    <location>
        <begin position="99"/>
        <end position="137"/>
    </location>
</feature>
<feature type="non-terminal residue" evidence="14">
    <location>
        <position position="137"/>
    </location>
</feature>
<dbReference type="GO" id="GO:0007130">
    <property type="term" value="P:synaptonemal complex assembly"/>
    <property type="evidence" value="ECO:0007669"/>
    <property type="project" value="InterPro"/>
</dbReference>
<keyword evidence="9" id="KW-0131">Cell cycle</keyword>
<feature type="compositionally biased region" description="Basic and acidic residues" evidence="13">
    <location>
        <begin position="14"/>
        <end position="24"/>
    </location>
</feature>
<evidence type="ECO:0000256" key="3">
    <source>
        <dbReference type="ARBA" id="ARBA00010094"/>
    </source>
</evidence>
<protein>
    <recommendedName>
        <fullName evidence="10">Synaptonemal complex central element protein 1</fullName>
    </recommendedName>
</protein>
<reference evidence="14 15" key="1">
    <citation type="journal article" date="2019" name="PLoS ONE">
        <title>Genomic analyses reveal an absence of contemporary introgressive admixture between fin whales and blue whales, despite known hybrids.</title>
        <authorList>
            <person name="Westbury M.V."/>
            <person name="Petersen B."/>
            <person name="Lorenzen E.D."/>
        </authorList>
    </citation>
    <scope>NUCLEOTIDE SEQUENCE [LARGE SCALE GENOMIC DNA]</scope>
    <source>
        <strain evidence="14">FinWhale-01</strain>
    </source>
</reference>
<evidence type="ECO:0000256" key="11">
    <source>
        <dbReference type="ARBA" id="ARBA00045754"/>
    </source>
</evidence>
<dbReference type="PANTHER" id="PTHR21731:SF0">
    <property type="entry name" value="SYNAPTONEMAL COMPLEX CENTRAL ELEMENT PROTEIN 1"/>
    <property type="match status" value="1"/>
</dbReference>
<evidence type="ECO:0000256" key="12">
    <source>
        <dbReference type="ARBA" id="ARBA00046827"/>
    </source>
</evidence>
<evidence type="ECO:0000256" key="5">
    <source>
        <dbReference type="ARBA" id="ARBA00022618"/>
    </source>
</evidence>
<evidence type="ECO:0000256" key="7">
    <source>
        <dbReference type="ARBA" id="ARBA00023242"/>
    </source>
</evidence>
<comment type="subcellular location">
    <subcellularLocation>
        <location evidence="2">Chromosome</location>
    </subcellularLocation>
    <subcellularLocation>
        <location evidence="1">Nucleus</location>
    </subcellularLocation>
</comment>
<dbReference type="GO" id="GO:0000795">
    <property type="term" value="C:synaptonemal complex"/>
    <property type="evidence" value="ECO:0007669"/>
    <property type="project" value="InterPro"/>
</dbReference>
<organism evidence="14 15">
    <name type="scientific">Balaenoptera physalus</name>
    <name type="common">Fin whale</name>
    <name type="synonym">Balaena physalus</name>
    <dbReference type="NCBI Taxonomy" id="9770"/>
    <lineage>
        <taxon>Eukaryota</taxon>
        <taxon>Metazoa</taxon>
        <taxon>Chordata</taxon>
        <taxon>Craniata</taxon>
        <taxon>Vertebrata</taxon>
        <taxon>Euteleostomi</taxon>
        <taxon>Mammalia</taxon>
        <taxon>Eutheria</taxon>
        <taxon>Laurasiatheria</taxon>
        <taxon>Artiodactyla</taxon>
        <taxon>Whippomorpha</taxon>
        <taxon>Cetacea</taxon>
        <taxon>Mysticeti</taxon>
        <taxon>Balaenopteridae</taxon>
        <taxon>Balaenoptera</taxon>
    </lineage>
</organism>
<evidence type="ECO:0000256" key="13">
    <source>
        <dbReference type="SAM" id="MobiDB-lite"/>
    </source>
</evidence>
<dbReference type="InterPro" id="IPR026676">
    <property type="entry name" value="SYCE1"/>
</dbReference>
<proteinExistence type="inferred from homology"/>
<keyword evidence="4" id="KW-0158">Chromosome</keyword>
<comment type="function">
    <text evidence="11">Major component of the transverse central element of synaptonemal complexes (SCS), formed between homologous chromosomes during meiotic prophase. Requires SYCP1 in order to be incorporated into the central element. May have a role in the synaptonemal complex assembly, stabilization and recombination.</text>
</comment>
<comment type="subunit">
    <text evidence="12">Homodimer. Found in a complex with SYCP1 and SYCE2. Interacts with SYCP1, SYCE2 and SYCE3. Interacts with SIX6OS1.</text>
</comment>
<keyword evidence="6" id="KW-0175">Coiled coil</keyword>
<evidence type="ECO:0000256" key="2">
    <source>
        <dbReference type="ARBA" id="ARBA00004286"/>
    </source>
</evidence>